<dbReference type="InterPro" id="IPR032466">
    <property type="entry name" value="Metal_Hydrolase"/>
</dbReference>
<dbReference type="SUPFAM" id="SSF51556">
    <property type="entry name" value="Metallo-dependent hydrolases"/>
    <property type="match status" value="1"/>
</dbReference>
<dbReference type="EMBL" id="UOFR01000007">
    <property type="protein sequence ID" value="VAW90865.1"/>
    <property type="molecule type" value="Genomic_DNA"/>
</dbReference>
<sequence length="436" mass="48318">MEIDLQINATHVIPVIPENQVFNHNSVIIQDGRILDILPTIEANKKYSARTTHSLDNHILMPGLVNAHTHAAMNLLRGYADDMPLMSWLQDYIWPVEQKWVSSDFVYDGALLACTEMLRGGTTCFADMYFFPESTARAAEQSGIRATIGLISIDFPSAYAQNTQDYLQKGLQVHDQLRGNPLVKTMFAPHGPYTCSDEPLEKIATLAEELDLPIHIHLHETDDEIQQSLKQYKMRPIERLQKLGLLTPRLIAVHMTHLTQDEISLSAEAGVSVVHCPESNMKLASGFCPTQNLIEAGMNVAIGTDSAASNNDLDMFAELRTAALLIKGVSQNAAAGQAADILKMATLNGARTLGLDDHIGSIEKNKFADLIAIEIDTIESLPLYNPISHAVYSSNRQQVTDVWVAGRQIIKDRSLLTLDINELSQTARSWQEKISR</sequence>
<accession>A0A3B0ZBT9</accession>
<dbReference type="InterPro" id="IPR011059">
    <property type="entry name" value="Metal-dep_hydrolase_composite"/>
</dbReference>
<dbReference type="InterPro" id="IPR023512">
    <property type="entry name" value="Deaminase_MtaD/DadD"/>
</dbReference>
<dbReference type="Gene3D" id="2.30.40.10">
    <property type="entry name" value="Urease, subunit C, domain 1"/>
    <property type="match status" value="1"/>
</dbReference>
<dbReference type="FunFam" id="3.20.20.140:FF:000014">
    <property type="entry name" value="5-methylthioadenosine/S-adenosylhomocysteine deaminase"/>
    <property type="match status" value="1"/>
</dbReference>
<name>A0A3B0ZBT9_9ZZZZ</name>
<dbReference type="Pfam" id="PF01979">
    <property type="entry name" value="Amidohydro_1"/>
    <property type="match status" value="1"/>
</dbReference>
<reference evidence="5" key="1">
    <citation type="submission" date="2018-06" db="EMBL/GenBank/DDBJ databases">
        <authorList>
            <person name="Zhirakovskaya E."/>
        </authorList>
    </citation>
    <scope>NUCLEOTIDE SEQUENCE</scope>
</reference>
<evidence type="ECO:0000256" key="2">
    <source>
        <dbReference type="ARBA" id="ARBA00022801"/>
    </source>
</evidence>
<dbReference type="SUPFAM" id="SSF51338">
    <property type="entry name" value="Composite domain of metallo-dependent hydrolases"/>
    <property type="match status" value="1"/>
</dbReference>
<dbReference type="PANTHER" id="PTHR43794">
    <property type="entry name" value="AMINOHYDROLASE SSNA-RELATED"/>
    <property type="match status" value="1"/>
</dbReference>
<dbReference type="EC" id="3.5.4.28" evidence="5"/>
<proteinExistence type="inferred from homology"/>
<dbReference type="HAMAP" id="MF_01281">
    <property type="entry name" value="MTA_SAH_deamin"/>
    <property type="match status" value="1"/>
</dbReference>
<protein>
    <submittedName>
        <fullName evidence="5">S-adenosylhomocysteine deaminase Methylthioadenosine deaminase</fullName>
        <ecNumber evidence="5">3.5.4.28</ecNumber>
    </submittedName>
</protein>
<dbReference type="NCBIfam" id="NF006549">
    <property type="entry name" value="PRK09045.1"/>
    <property type="match status" value="1"/>
</dbReference>
<dbReference type="GO" id="GO:0046872">
    <property type="term" value="F:metal ion binding"/>
    <property type="evidence" value="ECO:0007669"/>
    <property type="project" value="UniProtKB-KW"/>
</dbReference>
<dbReference type="CDD" id="cd01298">
    <property type="entry name" value="ATZ_TRZ_like"/>
    <property type="match status" value="1"/>
</dbReference>
<gene>
    <name evidence="5" type="ORF">MNBD_GAMMA21-601</name>
</gene>
<keyword evidence="2 5" id="KW-0378">Hydrolase</keyword>
<dbReference type="PANTHER" id="PTHR43794:SF11">
    <property type="entry name" value="AMIDOHYDROLASE-RELATED DOMAIN-CONTAINING PROTEIN"/>
    <property type="match status" value="1"/>
</dbReference>
<evidence type="ECO:0000256" key="1">
    <source>
        <dbReference type="ARBA" id="ARBA00022723"/>
    </source>
</evidence>
<keyword evidence="1" id="KW-0479">Metal-binding</keyword>
<dbReference type="AlphaFoldDB" id="A0A3B0ZBT9"/>
<organism evidence="5">
    <name type="scientific">hydrothermal vent metagenome</name>
    <dbReference type="NCBI Taxonomy" id="652676"/>
    <lineage>
        <taxon>unclassified sequences</taxon>
        <taxon>metagenomes</taxon>
        <taxon>ecological metagenomes</taxon>
    </lineage>
</organism>
<dbReference type="GO" id="GO:0050270">
    <property type="term" value="F:S-adenosylhomocysteine deaminase activity"/>
    <property type="evidence" value="ECO:0007669"/>
    <property type="project" value="UniProtKB-EC"/>
</dbReference>
<keyword evidence="3" id="KW-0862">Zinc</keyword>
<dbReference type="InterPro" id="IPR006680">
    <property type="entry name" value="Amidohydro-rel"/>
</dbReference>
<evidence type="ECO:0000259" key="4">
    <source>
        <dbReference type="Pfam" id="PF01979"/>
    </source>
</evidence>
<dbReference type="InterPro" id="IPR050287">
    <property type="entry name" value="MTA/SAH_deaminase"/>
</dbReference>
<feature type="domain" description="Amidohydrolase-related" evidence="4">
    <location>
        <begin position="59"/>
        <end position="408"/>
    </location>
</feature>
<evidence type="ECO:0000313" key="5">
    <source>
        <dbReference type="EMBL" id="VAW90865.1"/>
    </source>
</evidence>
<evidence type="ECO:0000256" key="3">
    <source>
        <dbReference type="ARBA" id="ARBA00022833"/>
    </source>
</evidence>
<dbReference type="Gene3D" id="3.20.20.140">
    <property type="entry name" value="Metal-dependent hydrolases"/>
    <property type="match status" value="1"/>
</dbReference>